<dbReference type="SUPFAM" id="SSF48464">
    <property type="entry name" value="ENTH/VHS domain"/>
    <property type="match status" value="1"/>
</dbReference>
<dbReference type="GO" id="GO:0031410">
    <property type="term" value="C:cytoplasmic vesicle"/>
    <property type="evidence" value="ECO:0007669"/>
    <property type="project" value="UniProtKB-SubCell"/>
</dbReference>
<dbReference type="CDD" id="cd03572">
    <property type="entry name" value="ENTH_like_Tepsin"/>
    <property type="match status" value="1"/>
</dbReference>
<evidence type="ECO:0000256" key="5">
    <source>
        <dbReference type="SAM" id="MobiDB-lite"/>
    </source>
</evidence>
<dbReference type="Proteomes" id="UP000816034">
    <property type="component" value="Unassembled WGS sequence"/>
</dbReference>
<dbReference type="RefSeq" id="XP_044553518.1">
    <property type="nucleotide sequence ID" value="XM_044690034.1"/>
</dbReference>
<dbReference type="InterPro" id="IPR013809">
    <property type="entry name" value="ENTH"/>
</dbReference>
<dbReference type="GO" id="GO:0032588">
    <property type="term" value="C:trans-Golgi network membrane"/>
    <property type="evidence" value="ECO:0007669"/>
    <property type="project" value="TreeGrafter"/>
</dbReference>
<dbReference type="InterPro" id="IPR039273">
    <property type="entry name" value="TEPSIN"/>
</dbReference>
<keyword evidence="4" id="KW-0968">Cytoplasmic vesicle</keyword>
<feature type="region of interest" description="Disordered" evidence="5">
    <location>
        <begin position="1"/>
        <end position="21"/>
    </location>
</feature>
<evidence type="ECO:0000256" key="3">
    <source>
        <dbReference type="ARBA" id="ARBA00023034"/>
    </source>
</evidence>
<dbReference type="Pfam" id="PF07651">
    <property type="entry name" value="ANTH"/>
    <property type="match status" value="1"/>
</dbReference>
<keyword evidence="8" id="KW-1185">Reference proteome</keyword>
<dbReference type="InterPro" id="IPR035802">
    <property type="entry name" value="ENTH/VHS_tepsin"/>
</dbReference>
<dbReference type="InterPro" id="IPR008942">
    <property type="entry name" value="ENTH_VHS"/>
</dbReference>
<reference evidence="7 8" key="1">
    <citation type="journal article" date="2018" name="BMC Genomics">
        <title>The genome of Naegleria lovaniensis, the basis for a comparative approach to unravel pathogenicity factors of the human pathogenic amoeba N. fowleri.</title>
        <authorList>
            <person name="Liechti N."/>
            <person name="Schurch N."/>
            <person name="Bruggmann R."/>
            <person name="Wittwer M."/>
        </authorList>
    </citation>
    <scope>NUCLEOTIDE SEQUENCE [LARGE SCALE GENOMIC DNA]</scope>
    <source>
        <strain evidence="7 8">ATCC 30569</strain>
    </source>
</reference>
<comment type="caution">
    <text evidence="7">The sequence shown here is derived from an EMBL/GenBank/DDBJ whole genome shotgun (WGS) entry which is preliminary data.</text>
</comment>
<evidence type="ECO:0000256" key="4">
    <source>
        <dbReference type="ARBA" id="ARBA00023329"/>
    </source>
</evidence>
<comment type="subcellular location">
    <subcellularLocation>
        <location evidence="1">Cytoplasmic vesicle</location>
    </subcellularLocation>
    <subcellularLocation>
        <location evidence="2">Golgi apparatus</location>
        <location evidence="2">trans-Golgi network</location>
    </subcellularLocation>
</comment>
<evidence type="ECO:0000256" key="1">
    <source>
        <dbReference type="ARBA" id="ARBA00004541"/>
    </source>
</evidence>
<dbReference type="PROSITE" id="PS50942">
    <property type="entry name" value="ENTH"/>
    <property type="match status" value="1"/>
</dbReference>
<feature type="domain" description="ENTH" evidence="6">
    <location>
        <begin position="1"/>
        <end position="101"/>
    </location>
</feature>
<evidence type="ECO:0000256" key="2">
    <source>
        <dbReference type="ARBA" id="ARBA00004601"/>
    </source>
</evidence>
<dbReference type="InterPro" id="IPR011417">
    <property type="entry name" value="ANTH_dom"/>
</dbReference>
<dbReference type="AlphaFoldDB" id="A0AA88H0M6"/>
<dbReference type="EMBL" id="PYSW02000007">
    <property type="protein sequence ID" value="KAG2389526.1"/>
    <property type="molecule type" value="Genomic_DNA"/>
</dbReference>
<sequence length="101" mass="11654">MEKKILSKATSENDEPTPGWMYHHIASTTKKSPQACEETATWLMKRLTHKNVQVKKKVLLIIKSVAQYGDPEFARIIVKRSEEIKQYANFRGEKDPLHGML</sequence>
<accession>A0AA88H0M6</accession>
<dbReference type="PANTHER" id="PTHR21514">
    <property type="entry name" value="AP-4 COMPLEX ACCESSORY SUBUNIT TEPSIN"/>
    <property type="match status" value="1"/>
</dbReference>
<gene>
    <name evidence="7" type="ORF">C9374_014086</name>
</gene>
<dbReference type="Gene3D" id="1.25.40.90">
    <property type="match status" value="1"/>
</dbReference>
<organism evidence="7 8">
    <name type="scientific">Naegleria lovaniensis</name>
    <name type="common">Amoeba</name>
    <dbReference type="NCBI Taxonomy" id="51637"/>
    <lineage>
        <taxon>Eukaryota</taxon>
        <taxon>Discoba</taxon>
        <taxon>Heterolobosea</taxon>
        <taxon>Tetramitia</taxon>
        <taxon>Eutetramitia</taxon>
        <taxon>Vahlkampfiidae</taxon>
        <taxon>Naegleria</taxon>
    </lineage>
</organism>
<evidence type="ECO:0000313" key="8">
    <source>
        <dbReference type="Proteomes" id="UP000816034"/>
    </source>
</evidence>
<keyword evidence="3" id="KW-0333">Golgi apparatus</keyword>
<evidence type="ECO:0000259" key="6">
    <source>
        <dbReference type="PROSITE" id="PS50942"/>
    </source>
</evidence>
<proteinExistence type="predicted"/>
<evidence type="ECO:0000313" key="7">
    <source>
        <dbReference type="EMBL" id="KAG2389526.1"/>
    </source>
</evidence>
<protein>
    <recommendedName>
        <fullName evidence="6">ENTH domain-containing protein</fullName>
    </recommendedName>
</protein>
<dbReference type="PANTHER" id="PTHR21514:SF0">
    <property type="entry name" value="AP-4 COMPLEX ACCESSORY SUBUNIT TEPSIN"/>
    <property type="match status" value="1"/>
</dbReference>
<name>A0AA88H0M6_NAELO</name>
<dbReference type="GeneID" id="68106539"/>
<dbReference type="GO" id="GO:0005543">
    <property type="term" value="F:phospholipid binding"/>
    <property type="evidence" value="ECO:0007669"/>
    <property type="project" value="InterPro"/>
</dbReference>